<dbReference type="CDD" id="cd00038">
    <property type="entry name" value="CAP_ED"/>
    <property type="match status" value="1"/>
</dbReference>
<dbReference type="Gene3D" id="3.30.565.10">
    <property type="entry name" value="Histidine kinase-like ATPase, C-terminal domain"/>
    <property type="match status" value="1"/>
</dbReference>
<organism evidence="9 10">
    <name type="scientific">Candidatus Lucifugimonas marina</name>
    <dbReference type="NCBI Taxonomy" id="3038979"/>
    <lineage>
        <taxon>Bacteria</taxon>
        <taxon>Bacillati</taxon>
        <taxon>Chloroflexota</taxon>
        <taxon>Dehalococcoidia</taxon>
        <taxon>SAR202 cluster</taxon>
        <taxon>Candidatus Lucifugimonadales</taxon>
        <taxon>Candidatus Lucifugimonadaceae</taxon>
        <taxon>Candidatus Lucifugimonas</taxon>
    </lineage>
</organism>
<dbReference type="RefSeq" id="WP_342826910.1">
    <property type="nucleotide sequence ID" value="NZ_CP046146.1"/>
</dbReference>
<keyword evidence="5" id="KW-0902">Two-component regulatory system</keyword>
<evidence type="ECO:0000259" key="7">
    <source>
        <dbReference type="PROSITE" id="PS50109"/>
    </source>
</evidence>
<dbReference type="PROSITE" id="PS50109">
    <property type="entry name" value="HIS_KIN"/>
    <property type="match status" value="1"/>
</dbReference>
<feature type="domain" description="Histidine kinase" evidence="7">
    <location>
        <begin position="294"/>
        <end position="460"/>
    </location>
</feature>
<dbReference type="InterPro" id="IPR014710">
    <property type="entry name" value="RmlC-like_jellyroll"/>
</dbReference>
<dbReference type="PRINTS" id="PR00344">
    <property type="entry name" value="BCTRLSENSOR"/>
</dbReference>
<dbReference type="InterPro" id="IPR005467">
    <property type="entry name" value="His_kinase_dom"/>
</dbReference>
<reference evidence="10" key="3">
    <citation type="submission" date="2023-06" db="EMBL/GenBank/DDBJ databases">
        <title>Pangenomics reveal diversification of enzyme families and niche specialization in globally abundant SAR202 bacteria.</title>
        <authorList>
            <person name="Saw J.H.W."/>
        </authorList>
    </citation>
    <scope>NUCLEOTIDE SEQUENCE [LARGE SCALE GENOMIC DNA]</scope>
    <source>
        <strain evidence="10">JH1073</strain>
    </source>
</reference>
<evidence type="ECO:0000256" key="1">
    <source>
        <dbReference type="ARBA" id="ARBA00000085"/>
    </source>
</evidence>
<evidence type="ECO:0000313" key="9">
    <source>
        <dbReference type="EMBL" id="WFG38777.1"/>
    </source>
</evidence>
<dbReference type="InterPro" id="IPR004358">
    <property type="entry name" value="Sig_transdc_His_kin-like_C"/>
</dbReference>
<dbReference type="GO" id="GO:0000155">
    <property type="term" value="F:phosphorelay sensor kinase activity"/>
    <property type="evidence" value="ECO:0007669"/>
    <property type="project" value="InterPro"/>
</dbReference>
<dbReference type="Proteomes" id="UP001219901">
    <property type="component" value="Chromosome"/>
</dbReference>
<dbReference type="Gene3D" id="2.60.120.10">
    <property type="entry name" value="Jelly Rolls"/>
    <property type="match status" value="1"/>
</dbReference>
<dbReference type="InterPro" id="IPR003661">
    <property type="entry name" value="HisK_dim/P_dom"/>
</dbReference>
<name>A0AAJ5ZH20_9CHLR</name>
<comment type="catalytic activity">
    <reaction evidence="1">
        <text>ATP + protein L-histidine = ADP + protein N-phospho-L-histidine.</text>
        <dbReference type="EC" id="2.7.13.3"/>
    </reaction>
</comment>
<dbReference type="EMBL" id="CP046147">
    <property type="protein sequence ID" value="WFG38777.1"/>
    <property type="molecule type" value="Genomic_DNA"/>
</dbReference>
<dbReference type="PANTHER" id="PTHR43065:SF48">
    <property type="entry name" value="HISTIDINE KINASE"/>
    <property type="match status" value="1"/>
</dbReference>
<reference evidence="10 11" key="1">
    <citation type="submission" date="2019-11" db="EMBL/GenBank/DDBJ databases">
        <authorList>
            <person name="Cho J.-C."/>
        </authorList>
    </citation>
    <scope>NUCLEOTIDE SEQUENCE [LARGE SCALE GENOMIC DNA]</scope>
    <source>
        <strain evidence="9 10">JH1073</strain>
        <strain evidence="8 11">JH702</strain>
    </source>
</reference>
<evidence type="ECO:0000313" key="11">
    <source>
        <dbReference type="Proteomes" id="UP001321249"/>
    </source>
</evidence>
<evidence type="ECO:0000313" key="8">
    <source>
        <dbReference type="EMBL" id="MDG0867935.1"/>
    </source>
</evidence>
<evidence type="ECO:0000259" key="6">
    <source>
        <dbReference type="PROSITE" id="PS50042"/>
    </source>
</evidence>
<dbReference type="Gene3D" id="1.10.287.130">
    <property type="match status" value="1"/>
</dbReference>
<evidence type="ECO:0000256" key="4">
    <source>
        <dbReference type="ARBA" id="ARBA00022777"/>
    </source>
</evidence>
<feature type="domain" description="Cyclic nucleotide-binding" evidence="6">
    <location>
        <begin position="10"/>
        <end position="129"/>
    </location>
</feature>
<dbReference type="Pfam" id="PF02518">
    <property type="entry name" value="HATPase_c"/>
    <property type="match status" value="1"/>
</dbReference>
<evidence type="ECO:0000256" key="3">
    <source>
        <dbReference type="ARBA" id="ARBA00022553"/>
    </source>
</evidence>
<dbReference type="SUPFAM" id="SSF55874">
    <property type="entry name" value="ATPase domain of HSP90 chaperone/DNA topoisomerase II/histidine kinase"/>
    <property type="match status" value="1"/>
</dbReference>
<dbReference type="InterPro" id="IPR018490">
    <property type="entry name" value="cNMP-bd_dom_sf"/>
</dbReference>
<evidence type="ECO:0000256" key="2">
    <source>
        <dbReference type="ARBA" id="ARBA00012438"/>
    </source>
</evidence>
<accession>A0AAJ5ZH20</accession>
<evidence type="ECO:0000313" key="10">
    <source>
        <dbReference type="Proteomes" id="UP001219901"/>
    </source>
</evidence>
<dbReference type="EMBL" id="WMBE01000005">
    <property type="protein sequence ID" value="MDG0867935.1"/>
    <property type="molecule type" value="Genomic_DNA"/>
</dbReference>
<dbReference type="Pfam" id="PF00027">
    <property type="entry name" value="cNMP_binding"/>
    <property type="match status" value="1"/>
</dbReference>
<sequence length="466" mass="50228">MKDKLKNVPMFADLPDQDLEDLAEAITLQKLEKGEMLFEEGDQGDVMYLIDSGEIEILKISSERQVLLNVLNPGDVVGEMALLDESPRMAGARAGAPTTLLAIKKATFDDLLDQSPSAARSMFDTVIERLRSTEGLLRQSERMAQLGTLTAGVAHELNNPAAAVKRGAAQLTDSVESYAKSQRAIAGFALSPSQEDALSAVLAEVGELALNPPEIDPLDRSDLEYELQNWLEERAIEDAWQVGPDLVNAGFTKAKLDSLEETFGSEAAPAVAILASKSAGVSGLLAEVGQASGQISNIVGSLKTYSYLDQAPVQTIDVSEGVDSSLLMLRGKLKQGITVHRKYAENLPTIQAYGSELNQVWTNIIDNAVDALGGYGELEVRIYSSHEDVIVEIEDNGPGIPEDIQHRIFDSFFTTKEPGKGTGLGLDITYNIIVHKHRGNITVLSHPGKTCFQITLPIDGDLAGQS</sequence>
<dbReference type="SMART" id="SM00387">
    <property type="entry name" value="HATPase_c"/>
    <property type="match status" value="1"/>
</dbReference>
<keyword evidence="10" id="KW-1185">Reference proteome</keyword>
<dbReference type="InterPro" id="IPR003594">
    <property type="entry name" value="HATPase_dom"/>
</dbReference>
<reference evidence="9" key="2">
    <citation type="journal article" date="2023" name="Nat. Commun.">
        <title>Cultivation of marine bacteria of the SAR202 clade.</title>
        <authorList>
            <person name="Lim Y."/>
            <person name="Seo J.H."/>
            <person name="Giovannoni S.J."/>
            <person name="Kang I."/>
            <person name="Cho J.C."/>
        </authorList>
    </citation>
    <scope>NUCLEOTIDE SEQUENCE</scope>
    <source>
        <strain evidence="9">JH1073</strain>
    </source>
</reference>
<gene>
    <name evidence="8" type="ORF">GKO46_12770</name>
    <name evidence="9" type="ORF">GKO48_03850</name>
</gene>
<dbReference type="InterPro" id="IPR036890">
    <property type="entry name" value="HATPase_C_sf"/>
</dbReference>
<dbReference type="SUPFAM" id="SSF51206">
    <property type="entry name" value="cAMP-binding domain-like"/>
    <property type="match status" value="1"/>
</dbReference>
<dbReference type="PROSITE" id="PS50042">
    <property type="entry name" value="CNMP_BINDING_3"/>
    <property type="match status" value="1"/>
</dbReference>
<dbReference type="AlphaFoldDB" id="A0AAJ5ZH20"/>
<proteinExistence type="predicted"/>
<dbReference type="CDD" id="cd00082">
    <property type="entry name" value="HisKA"/>
    <property type="match status" value="1"/>
</dbReference>
<dbReference type="InterPro" id="IPR000595">
    <property type="entry name" value="cNMP-bd_dom"/>
</dbReference>
<keyword evidence="3" id="KW-0597">Phosphoprotein</keyword>
<dbReference type="SMART" id="SM00100">
    <property type="entry name" value="cNMP"/>
    <property type="match status" value="1"/>
</dbReference>
<protein>
    <recommendedName>
        <fullName evidence="2">histidine kinase</fullName>
        <ecNumber evidence="2">2.7.13.3</ecNumber>
    </recommendedName>
</protein>
<keyword evidence="4" id="KW-0418">Kinase</keyword>
<keyword evidence="4" id="KW-0808">Transferase</keyword>
<dbReference type="EC" id="2.7.13.3" evidence="2"/>
<dbReference type="PANTHER" id="PTHR43065">
    <property type="entry name" value="SENSOR HISTIDINE KINASE"/>
    <property type="match status" value="1"/>
</dbReference>
<evidence type="ECO:0000256" key="5">
    <source>
        <dbReference type="ARBA" id="ARBA00023012"/>
    </source>
</evidence>
<dbReference type="Proteomes" id="UP001321249">
    <property type="component" value="Unassembled WGS sequence"/>
</dbReference>